<reference evidence="2" key="1">
    <citation type="journal article" date="2019" name="Environ. Microbiol.">
        <title>Fungal ecological strategies reflected in gene transcription - a case study of two litter decomposers.</title>
        <authorList>
            <person name="Barbi F."/>
            <person name="Kohler A."/>
            <person name="Barry K."/>
            <person name="Baskaran P."/>
            <person name="Daum C."/>
            <person name="Fauchery L."/>
            <person name="Ihrmark K."/>
            <person name="Kuo A."/>
            <person name="LaButti K."/>
            <person name="Lipzen A."/>
            <person name="Morin E."/>
            <person name="Grigoriev I.V."/>
            <person name="Henrissat B."/>
            <person name="Lindahl B."/>
            <person name="Martin F."/>
        </authorList>
    </citation>
    <scope>NUCLEOTIDE SEQUENCE</scope>
    <source>
        <strain evidence="2">JB14</strain>
    </source>
</reference>
<feature type="compositionally biased region" description="Polar residues" evidence="1">
    <location>
        <begin position="32"/>
        <end position="59"/>
    </location>
</feature>
<dbReference type="Proteomes" id="UP000799118">
    <property type="component" value="Unassembled WGS sequence"/>
</dbReference>
<feature type="non-terminal residue" evidence="2">
    <location>
        <position position="148"/>
    </location>
</feature>
<keyword evidence="3" id="KW-1185">Reference proteome</keyword>
<accession>A0A6A4GC27</accession>
<feature type="compositionally biased region" description="Polar residues" evidence="1">
    <location>
        <begin position="1"/>
        <end position="13"/>
    </location>
</feature>
<gene>
    <name evidence="2" type="ORF">BT96DRAFT_951747</name>
</gene>
<organism evidence="2 3">
    <name type="scientific">Gymnopus androsaceus JB14</name>
    <dbReference type="NCBI Taxonomy" id="1447944"/>
    <lineage>
        <taxon>Eukaryota</taxon>
        <taxon>Fungi</taxon>
        <taxon>Dikarya</taxon>
        <taxon>Basidiomycota</taxon>
        <taxon>Agaricomycotina</taxon>
        <taxon>Agaricomycetes</taxon>
        <taxon>Agaricomycetidae</taxon>
        <taxon>Agaricales</taxon>
        <taxon>Marasmiineae</taxon>
        <taxon>Omphalotaceae</taxon>
        <taxon>Gymnopus</taxon>
    </lineage>
</organism>
<dbReference type="AlphaFoldDB" id="A0A6A4GC27"/>
<sequence>MSKSPTTVSSRSRFSPYKRTITYSKRDKARATTPSRLPQTRSLPNTPNRQTPHASSSGNRMAEDVIDLTNDNSDSDSDICSLNATTPRQGSASLSRTMPKDDIDLSDGDSDTVLLPFTILEQADIGKRLADALEELDATKKKAEKYEA</sequence>
<proteinExistence type="predicted"/>
<evidence type="ECO:0000256" key="1">
    <source>
        <dbReference type="SAM" id="MobiDB-lite"/>
    </source>
</evidence>
<feature type="compositionally biased region" description="Polar residues" evidence="1">
    <location>
        <begin position="80"/>
        <end position="96"/>
    </location>
</feature>
<protein>
    <submittedName>
        <fullName evidence="2">Uncharacterized protein</fullName>
    </submittedName>
</protein>
<evidence type="ECO:0000313" key="3">
    <source>
        <dbReference type="Proteomes" id="UP000799118"/>
    </source>
</evidence>
<feature type="region of interest" description="Disordered" evidence="1">
    <location>
        <begin position="1"/>
        <end position="108"/>
    </location>
</feature>
<evidence type="ECO:0000313" key="2">
    <source>
        <dbReference type="EMBL" id="KAE9382960.1"/>
    </source>
</evidence>
<name>A0A6A4GC27_9AGAR</name>
<dbReference type="EMBL" id="ML770815">
    <property type="protein sequence ID" value="KAE9382960.1"/>
    <property type="molecule type" value="Genomic_DNA"/>
</dbReference>